<organism evidence="2">
    <name type="scientific">marine sediment metagenome</name>
    <dbReference type="NCBI Taxonomy" id="412755"/>
    <lineage>
        <taxon>unclassified sequences</taxon>
        <taxon>metagenomes</taxon>
        <taxon>ecological metagenomes</taxon>
    </lineage>
</organism>
<reference evidence="2" key="1">
    <citation type="journal article" date="2014" name="Front. Microbiol.">
        <title>High frequency of phylogenetically diverse reductive dehalogenase-homologous genes in deep subseafloor sedimentary metagenomes.</title>
        <authorList>
            <person name="Kawai M."/>
            <person name="Futagami T."/>
            <person name="Toyoda A."/>
            <person name="Takaki Y."/>
            <person name="Nishi S."/>
            <person name="Hori S."/>
            <person name="Arai W."/>
            <person name="Tsubouchi T."/>
            <person name="Morono Y."/>
            <person name="Uchiyama I."/>
            <person name="Ito T."/>
            <person name="Fujiyama A."/>
            <person name="Inagaki F."/>
            <person name="Takami H."/>
        </authorList>
    </citation>
    <scope>NUCLEOTIDE SEQUENCE</scope>
    <source>
        <strain evidence="2">Expedition CK06-06</strain>
    </source>
</reference>
<sequence length="119" mass="13572">MAKTSRRKTLTITDAVISGQEEGPLKPSPIKSGFIIASKNFVANDLVATRIMGFDYKKIPIFRYALDSKNNLISTDKELSNIIIKSHQYGILNFCQLREYYKMKFIPSSGWKNHVELID</sequence>
<evidence type="ECO:0000259" key="1">
    <source>
        <dbReference type="Pfam" id="PF04015"/>
    </source>
</evidence>
<evidence type="ECO:0000313" key="2">
    <source>
        <dbReference type="EMBL" id="GAI79203.1"/>
    </source>
</evidence>
<accession>X1RF20</accession>
<feature type="domain" description="DUF362" evidence="1">
    <location>
        <begin position="7"/>
        <end position="49"/>
    </location>
</feature>
<dbReference type="AlphaFoldDB" id="X1RF20"/>
<dbReference type="EMBL" id="BARW01009337">
    <property type="protein sequence ID" value="GAI79203.1"/>
    <property type="molecule type" value="Genomic_DNA"/>
</dbReference>
<comment type="caution">
    <text evidence="2">The sequence shown here is derived from an EMBL/GenBank/DDBJ whole genome shotgun (WGS) entry which is preliminary data.</text>
</comment>
<gene>
    <name evidence="2" type="ORF">S12H4_18812</name>
</gene>
<dbReference type="InterPro" id="IPR007160">
    <property type="entry name" value="DUF362"/>
</dbReference>
<dbReference type="Pfam" id="PF04015">
    <property type="entry name" value="DUF362"/>
    <property type="match status" value="1"/>
</dbReference>
<proteinExistence type="predicted"/>
<name>X1RF20_9ZZZZ</name>
<protein>
    <recommendedName>
        <fullName evidence="1">DUF362 domain-containing protein</fullName>
    </recommendedName>
</protein>